<dbReference type="GO" id="GO:0005737">
    <property type="term" value="C:cytoplasm"/>
    <property type="evidence" value="ECO:0007669"/>
    <property type="project" value="UniProtKB-SubCell"/>
</dbReference>
<dbReference type="NCBIfam" id="TIGR00442">
    <property type="entry name" value="hisS"/>
    <property type="match status" value="1"/>
</dbReference>
<organism evidence="12 13">
    <name type="scientific">Candidatus Aquitaenariimonas noxiae</name>
    <dbReference type="NCBI Taxonomy" id="1974741"/>
    <lineage>
        <taxon>Bacteria</taxon>
        <taxon>Pseudomonadati</taxon>
        <taxon>Candidatus Omnitrophota</taxon>
        <taxon>Candidatus Aquitaenariimonas</taxon>
    </lineage>
</organism>
<keyword evidence="5 9" id="KW-0067">ATP-binding</keyword>
<evidence type="ECO:0000256" key="6">
    <source>
        <dbReference type="ARBA" id="ARBA00022917"/>
    </source>
</evidence>
<dbReference type="CDD" id="cd00859">
    <property type="entry name" value="HisRS_anticodon"/>
    <property type="match status" value="1"/>
</dbReference>
<keyword evidence="9" id="KW-0963">Cytoplasm</keyword>
<feature type="binding site" evidence="10">
    <location>
        <position position="263"/>
    </location>
    <ligand>
        <name>L-histidine</name>
        <dbReference type="ChEBI" id="CHEBI:57595"/>
    </ligand>
</feature>
<dbReference type="InterPro" id="IPR033656">
    <property type="entry name" value="HisRS_anticodon"/>
</dbReference>
<keyword evidence="4 9" id="KW-0547">Nucleotide-binding</keyword>
<dbReference type="InterPro" id="IPR015807">
    <property type="entry name" value="His-tRNA-ligase"/>
</dbReference>
<dbReference type="InterPro" id="IPR045864">
    <property type="entry name" value="aa-tRNA-synth_II/BPL/LPL"/>
</dbReference>
<dbReference type="Gene3D" id="3.40.50.800">
    <property type="entry name" value="Anticodon-binding domain"/>
    <property type="match status" value="1"/>
</dbReference>
<gene>
    <name evidence="9" type="primary">hisS</name>
    <name evidence="12" type="ORF">COS99_00750</name>
</gene>
<name>A0A2J0KYH6_9BACT</name>
<evidence type="ECO:0000313" key="13">
    <source>
        <dbReference type="Proteomes" id="UP000230052"/>
    </source>
</evidence>
<feature type="binding site" evidence="10">
    <location>
        <position position="135"/>
    </location>
    <ligand>
        <name>L-histidine</name>
        <dbReference type="ChEBI" id="CHEBI:57595"/>
    </ligand>
</feature>
<dbReference type="Proteomes" id="UP000230052">
    <property type="component" value="Unassembled WGS sequence"/>
</dbReference>
<dbReference type="PANTHER" id="PTHR43707">
    <property type="entry name" value="HISTIDYL-TRNA SYNTHETASE"/>
    <property type="match status" value="1"/>
</dbReference>
<dbReference type="PANTHER" id="PTHR43707:SF1">
    <property type="entry name" value="HISTIDINE--TRNA LIGASE, MITOCHONDRIAL-RELATED"/>
    <property type="match status" value="1"/>
</dbReference>
<dbReference type="InterPro" id="IPR041715">
    <property type="entry name" value="HisRS-like_core"/>
</dbReference>
<dbReference type="CDD" id="cd00773">
    <property type="entry name" value="HisRS-like_core"/>
    <property type="match status" value="1"/>
</dbReference>
<dbReference type="EMBL" id="PEWV01000009">
    <property type="protein sequence ID" value="PIU42354.1"/>
    <property type="molecule type" value="Genomic_DNA"/>
</dbReference>
<comment type="similarity">
    <text evidence="1 9">Belongs to the class-II aminoacyl-tRNA synthetase family.</text>
</comment>
<comment type="caution">
    <text evidence="12">The sequence shown here is derived from an EMBL/GenBank/DDBJ whole genome shotgun (WGS) entry which is preliminary data.</text>
</comment>
<keyword evidence="7 9" id="KW-0030">Aminoacyl-tRNA synthetase</keyword>
<dbReference type="Gene3D" id="3.30.930.10">
    <property type="entry name" value="Bira Bifunctional Protein, Domain 2"/>
    <property type="match status" value="1"/>
</dbReference>
<dbReference type="PROSITE" id="PS50862">
    <property type="entry name" value="AA_TRNA_LIGASE_II"/>
    <property type="match status" value="1"/>
</dbReference>
<feature type="binding site" evidence="10">
    <location>
        <begin position="267"/>
        <end position="268"/>
    </location>
    <ligand>
        <name>L-histidine</name>
        <dbReference type="ChEBI" id="CHEBI:57595"/>
    </ligand>
</feature>
<keyword evidence="6 9" id="KW-0648">Protein biosynthesis</keyword>
<evidence type="ECO:0000259" key="11">
    <source>
        <dbReference type="PROSITE" id="PS50862"/>
    </source>
</evidence>
<evidence type="ECO:0000256" key="8">
    <source>
        <dbReference type="ARBA" id="ARBA00047639"/>
    </source>
</evidence>
<feature type="domain" description="Aminoacyl-transfer RNA synthetases class-II family profile" evidence="11">
    <location>
        <begin position="1"/>
        <end position="334"/>
    </location>
</feature>
<dbReference type="PIRSF" id="PIRSF001549">
    <property type="entry name" value="His-tRNA_synth"/>
    <property type="match status" value="1"/>
</dbReference>
<dbReference type="InterPro" id="IPR006195">
    <property type="entry name" value="aa-tRNA-synth_II"/>
</dbReference>
<dbReference type="HAMAP" id="MF_00127">
    <property type="entry name" value="His_tRNA_synth"/>
    <property type="match status" value="1"/>
</dbReference>
<evidence type="ECO:0000256" key="2">
    <source>
        <dbReference type="ARBA" id="ARBA00011738"/>
    </source>
</evidence>
<comment type="subunit">
    <text evidence="2 9">Homodimer.</text>
</comment>
<evidence type="ECO:0000256" key="5">
    <source>
        <dbReference type="ARBA" id="ARBA00022840"/>
    </source>
</evidence>
<dbReference type="GO" id="GO:0005524">
    <property type="term" value="F:ATP binding"/>
    <property type="evidence" value="ECO:0007669"/>
    <property type="project" value="UniProtKB-UniRule"/>
</dbReference>
<evidence type="ECO:0000256" key="9">
    <source>
        <dbReference type="HAMAP-Rule" id="MF_00127"/>
    </source>
</evidence>
<evidence type="ECO:0000256" key="7">
    <source>
        <dbReference type="ARBA" id="ARBA00023146"/>
    </source>
</evidence>
<feature type="binding site" evidence="10">
    <location>
        <position position="117"/>
    </location>
    <ligand>
        <name>L-histidine</name>
        <dbReference type="ChEBI" id="CHEBI:57595"/>
    </ligand>
</feature>
<reference evidence="12 13" key="1">
    <citation type="submission" date="2017-09" db="EMBL/GenBank/DDBJ databases">
        <title>Depth-based differentiation of microbial function through sediment-hosted aquifers and enrichment of novel symbionts in the deep terrestrial subsurface.</title>
        <authorList>
            <person name="Probst A.J."/>
            <person name="Ladd B."/>
            <person name="Jarett J.K."/>
            <person name="Geller-Mcgrath D.E."/>
            <person name="Sieber C.M."/>
            <person name="Emerson J.B."/>
            <person name="Anantharaman K."/>
            <person name="Thomas B.C."/>
            <person name="Malmstrom R."/>
            <person name="Stieglmeier M."/>
            <person name="Klingl A."/>
            <person name="Woyke T."/>
            <person name="Ryan C.M."/>
            <person name="Banfield J.F."/>
        </authorList>
    </citation>
    <scope>NUCLEOTIDE SEQUENCE [LARGE SCALE GENOMIC DNA]</scope>
    <source>
        <strain evidence="12">CG07_land_8_20_14_0_80_42_15</strain>
    </source>
</reference>
<sequence>MKENSIKVQILRGMRDILPDETGKWQNVEDAARSVFARYGYSEIRTPILEDKNIFERSIGSSTDIVQKEMYSLTDRGGRIMALRPEGTASIARAYVEHNLASKEGFVKLFYMGPMFRGERPQAGRQRQFHQIGVEAIGSQNPHVDVEVISLLMRFFESLKLKGFKLSINNLGCFKDRAKIRESLKDVLKKDVSQLCDDCKGRLERNPLRVLDCKVEGCRQVIREIPDVLSKHICEDCRTHFDTVKKGLSSLKIPFELDSKMVRGLDYYTRTGFEVTHPSLGSQDAIGAGGRYDSLIKDFGGPEIGACGFAIGVERLIMVMDGLKIDIAEKKNTPFIYIATLGKDSYNKGFEILDSLRREGINADIDYEEKSLKAQMRLADKRNAAFVLIIGDEELKTSQVLLRNMKTKGQESVKIDALIKELKERIRA</sequence>
<dbReference type="Pfam" id="PF13393">
    <property type="entry name" value="tRNA-synt_His"/>
    <property type="match status" value="1"/>
</dbReference>
<dbReference type="SUPFAM" id="SSF55681">
    <property type="entry name" value="Class II aaRS and biotin synthetases"/>
    <property type="match status" value="1"/>
</dbReference>
<dbReference type="GO" id="GO:0006427">
    <property type="term" value="P:histidyl-tRNA aminoacylation"/>
    <property type="evidence" value="ECO:0007669"/>
    <property type="project" value="UniProtKB-UniRule"/>
</dbReference>
<dbReference type="GO" id="GO:0004821">
    <property type="term" value="F:histidine-tRNA ligase activity"/>
    <property type="evidence" value="ECO:0007669"/>
    <property type="project" value="UniProtKB-UniRule"/>
</dbReference>
<keyword evidence="3 9" id="KW-0436">Ligase</keyword>
<evidence type="ECO:0000256" key="3">
    <source>
        <dbReference type="ARBA" id="ARBA00022598"/>
    </source>
</evidence>
<comment type="subcellular location">
    <subcellularLocation>
        <location evidence="9">Cytoplasm</location>
    </subcellularLocation>
</comment>
<dbReference type="EC" id="6.1.1.21" evidence="9"/>
<feature type="binding site" evidence="10">
    <location>
        <position position="131"/>
    </location>
    <ligand>
        <name>L-histidine</name>
        <dbReference type="ChEBI" id="CHEBI:57595"/>
    </ligand>
</feature>
<proteinExistence type="inferred from homology"/>
<evidence type="ECO:0000313" key="12">
    <source>
        <dbReference type="EMBL" id="PIU42354.1"/>
    </source>
</evidence>
<comment type="catalytic activity">
    <reaction evidence="8 9">
        <text>tRNA(His) + L-histidine + ATP = L-histidyl-tRNA(His) + AMP + diphosphate + H(+)</text>
        <dbReference type="Rhea" id="RHEA:17313"/>
        <dbReference type="Rhea" id="RHEA-COMP:9665"/>
        <dbReference type="Rhea" id="RHEA-COMP:9689"/>
        <dbReference type="ChEBI" id="CHEBI:15378"/>
        <dbReference type="ChEBI" id="CHEBI:30616"/>
        <dbReference type="ChEBI" id="CHEBI:33019"/>
        <dbReference type="ChEBI" id="CHEBI:57595"/>
        <dbReference type="ChEBI" id="CHEBI:78442"/>
        <dbReference type="ChEBI" id="CHEBI:78527"/>
        <dbReference type="ChEBI" id="CHEBI:456215"/>
        <dbReference type="EC" id="6.1.1.21"/>
    </reaction>
</comment>
<evidence type="ECO:0000256" key="4">
    <source>
        <dbReference type="ARBA" id="ARBA00022741"/>
    </source>
</evidence>
<feature type="binding site" evidence="10">
    <location>
        <begin position="86"/>
        <end position="88"/>
    </location>
    <ligand>
        <name>L-histidine</name>
        <dbReference type="ChEBI" id="CHEBI:57595"/>
    </ligand>
</feature>
<dbReference type="SUPFAM" id="SSF52954">
    <property type="entry name" value="Class II aaRS ABD-related"/>
    <property type="match status" value="1"/>
</dbReference>
<dbReference type="Pfam" id="PF03129">
    <property type="entry name" value="HGTP_anticodon"/>
    <property type="match status" value="1"/>
</dbReference>
<evidence type="ECO:0000256" key="1">
    <source>
        <dbReference type="ARBA" id="ARBA00008226"/>
    </source>
</evidence>
<evidence type="ECO:0000256" key="10">
    <source>
        <dbReference type="PIRSR" id="PIRSR001549-1"/>
    </source>
</evidence>
<dbReference type="InterPro" id="IPR004154">
    <property type="entry name" value="Anticodon-bd"/>
</dbReference>
<dbReference type="AlphaFoldDB" id="A0A2J0KYH6"/>
<protein>
    <recommendedName>
        <fullName evidence="9">Histidine--tRNA ligase</fullName>
        <ecNumber evidence="9">6.1.1.21</ecNumber>
    </recommendedName>
    <alternativeName>
        <fullName evidence="9">Histidyl-tRNA synthetase</fullName>
        <shortName evidence="9">HisRS</shortName>
    </alternativeName>
</protein>
<accession>A0A2J0KYH6</accession>
<dbReference type="InterPro" id="IPR004516">
    <property type="entry name" value="HisRS/HisZ"/>
</dbReference>
<dbReference type="InterPro" id="IPR036621">
    <property type="entry name" value="Anticodon-bd_dom_sf"/>
</dbReference>